<evidence type="ECO:0000256" key="1">
    <source>
        <dbReference type="SAM" id="Phobius"/>
    </source>
</evidence>
<feature type="transmembrane region" description="Helical" evidence="1">
    <location>
        <begin position="144"/>
        <end position="163"/>
    </location>
</feature>
<keyword evidence="2" id="KW-0732">Signal</keyword>
<keyword evidence="1" id="KW-1133">Transmembrane helix</keyword>
<evidence type="ECO:0000313" key="4">
    <source>
        <dbReference type="Proteomes" id="UP000509303"/>
    </source>
</evidence>
<keyword evidence="4" id="KW-1185">Reference proteome</keyword>
<name>A0A7H8NK69_9ACTN</name>
<feature type="transmembrane region" description="Helical" evidence="1">
    <location>
        <begin position="170"/>
        <end position="187"/>
    </location>
</feature>
<dbReference type="Proteomes" id="UP000509303">
    <property type="component" value="Chromosome"/>
</dbReference>
<dbReference type="EMBL" id="CP054929">
    <property type="protein sequence ID" value="QKW53838.1"/>
    <property type="molecule type" value="Genomic_DNA"/>
</dbReference>
<evidence type="ECO:0000256" key="2">
    <source>
        <dbReference type="SAM" id="SignalP"/>
    </source>
</evidence>
<feature type="chain" id="PRO_5039215757" evidence="2">
    <location>
        <begin position="39"/>
        <end position="246"/>
    </location>
</feature>
<protein>
    <submittedName>
        <fullName evidence="3">ABC transporter permease</fullName>
    </submittedName>
</protein>
<dbReference type="RefSeq" id="WP_176165542.1">
    <property type="nucleotide sequence ID" value="NZ_CP054929.1"/>
</dbReference>
<reference evidence="3 4" key="1">
    <citation type="submission" date="2020-06" db="EMBL/GenBank/DDBJ databases">
        <title>Genome mining for natural products.</title>
        <authorList>
            <person name="Zhang B."/>
            <person name="Shi J."/>
            <person name="Ge H."/>
        </authorList>
    </citation>
    <scope>NUCLEOTIDE SEQUENCE [LARGE SCALE GENOMIC DNA]</scope>
    <source>
        <strain evidence="3 4">NA00687</strain>
    </source>
</reference>
<feature type="transmembrane region" description="Helical" evidence="1">
    <location>
        <begin position="58"/>
        <end position="76"/>
    </location>
</feature>
<feature type="transmembrane region" description="Helical" evidence="1">
    <location>
        <begin position="220"/>
        <end position="241"/>
    </location>
</feature>
<keyword evidence="1" id="KW-0812">Transmembrane</keyword>
<sequence>MNVTAVLRSEWAKVHTVRATLAALACVPLATAGFTALACATHEPGAGAADFDPVHSSYFGLGFGQLAALCFGVLVVTGEYRGGALRMSLAAVPRRGLFYGCKLAVVGGLGLAVGTVTGLVSFLVGQALLGEDGVGLGAPGALRAVLGCGLYLGLIAVLAAGVATVLRGPVAALGLLVPLLTFVQPILGTGSRAFRVTRFLPDAAGQGVLHATPWAGLGPWSGLAVLAAWTLLLAAAGWRALERRDA</sequence>
<dbReference type="AlphaFoldDB" id="A0A7H8NK69"/>
<accession>A0A7H8NK69</accession>
<evidence type="ECO:0000313" key="3">
    <source>
        <dbReference type="EMBL" id="QKW53838.1"/>
    </source>
</evidence>
<gene>
    <name evidence="3" type="ORF">HUT08_34590</name>
</gene>
<keyword evidence="1" id="KW-0472">Membrane</keyword>
<feature type="signal peptide" evidence="2">
    <location>
        <begin position="1"/>
        <end position="38"/>
    </location>
</feature>
<organism evidence="3 4">
    <name type="scientific">Streptomyces buecherae</name>
    <dbReference type="NCBI Taxonomy" id="2763006"/>
    <lineage>
        <taxon>Bacteria</taxon>
        <taxon>Bacillati</taxon>
        <taxon>Actinomycetota</taxon>
        <taxon>Actinomycetes</taxon>
        <taxon>Kitasatosporales</taxon>
        <taxon>Streptomycetaceae</taxon>
        <taxon>Streptomyces</taxon>
    </lineage>
</organism>
<feature type="transmembrane region" description="Helical" evidence="1">
    <location>
        <begin position="97"/>
        <end position="124"/>
    </location>
</feature>
<proteinExistence type="predicted"/>